<keyword evidence="8" id="KW-1185">Reference proteome</keyword>
<dbReference type="GO" id="GO:0006351">
    <property type="term" value="P:DNA-templated transcription"/>
    <property type="evidence" value="ECO:0007669"/>
    <property type="project" value="InterPro"/>
</dbReference>
<proteinExistence type="predicted"/>
<evidence type="ECO:0000256" key="4">
    <source>
        <dbReference type="ARBA" id="ARBA00023163"/>
    </source>
</evidence>
<gene>
    <name evidence="7" type="ORF">TCE0_018f05249</name>
</gene>
<dbReference type="EMBL" id="DF933814">
    <property type="protein sequence ID" value="GAM36278.1"/>
    <property type="molecule type" value="Genomic_DNA"/>
</dbReference>
<organism evidence="7 8">
    <name type="scientific">Talaromyces pinophilus</name>
    <name type="common">Penicillium pinophilum</name>
    <dbReference type="NCBI Taxonomy" id="128442"/>
    <lineage>
        <taxon>Eukaryota</taxon>
        <taxon>Fungi</taxon>
        <taxon>Dikarya</taxon>
        <taxon>Ascomycota</taxon>
        <taxon>Pezizomycotina</taxon>
        <taxon>Eurotiomycetes</taxon>
        <taxon>Eurotiomycetidae</taxon>
        <taxon>Eurotiales</taxon>
        <taxon>Trichocomaceae</taxon>
        <taxon>Talaromyces</taxon>
        <taxon>Talaromyces sect. Talaromyces</taxon>
    </lineage>
</organism>
<dbReference type="CDD" id="cd00067">
    <property type="entry name" value="GAL4"/>
    <property type="match status" value="1"/>
</dbReference>
<dbReference type="PANTHER" id="PTHR47256">
    <property type="entry name" value="ZN(II)2CYS6 TRANSCRIPTION FACTOR (EUROFUNG)-RELATED"/>
    <property type="match status" value="1"/>
</dbReference>
<evidence type="ECO:0000259" key="6">
    <source>
        <dbReference type="Pfam" id="PF04082"/>
    </source>
</evidence>
<keyword evidence="4" id="KW-0804">Transcription</keyword>
<evidence type="ECO:0000313" key="8">
    <source>
        <dbReference type="Proteomes" id="UP000053095"/>
    </source>
</evidence>
<keyword evidence="3" id="KW-0238">DNA-binding</keyword>
<evidence type="ECO:0000313" key="7">
    <source>
        <dbReference type="EMBL" id="GAM36278.1"/>
    </source>
</evidence>
<sequence length="604" mass="69445">MPADQCEIQCSAGPPCDNCVRHGIECVLDESQDGRRRIAIKRTIDDLEKDRDLLLDLVASMRDGKNTYVEQLVSLIRGHASLAEIRAYIDAQVREAHIERTPELERLQQEIQESRSVRAREVRSIMDVERLSDIPVYKVPAKPWVTVTDDDELVSHLISLWFTWNNPFYNFVHRETFIRDMQAGQLDCKYCSPLLVNAILAEASVLSDYVEVFGTPNDTATRGEMFLTEARAQVATMDDFSALPTIQGLAILSVAMAVVGKDRSGSMYLGMTRRAAEEYENLVAKVNMEEGDDSISYALWGFFNMITTYSTSLMRYEYIATPRYPRPKSSHNTEWDVWSPYPRQGESVPGHISCVSHGWSDLMKILRGFGEWIADKEEQPESDMVTKGKTFYRDLQNWKADLPECMQAGSDSMPQILYLHMQYHTIIMQVFGVVRSRGVEFDNIDIQDVRIKAAHKVLDLVNVHRRKWGIQRMSPTMIHWLGVSLFTLLEVLDEENNRKAFTELCVVTRACSRRYVLSKGILRMIQINAANMNISLPEEARALFIDFNEKDWEEKHRTQFSSLYPNFSSAFQDPEGEDLEMDKFLDKWDKINLNKDSQPDDSHK</sequence>
<dbReference type="InterPro" id="IPR036864">
    <property type="entry name" value="Zn2-C6_fun-type_DNA-bd_sf"/>
</dbReference>
<dbReference type="GO" id="GO:0008270">
    <property type="term" value="F:zinc ion binding"/>
    <property type="evidence" value="ECO:0007669"/>
    <property type="project" value="InterPro"/>
</dbReference>
<evidence type="ECO:0000256" key="2">
    <source>
        <dbReference type="ARBA" id="ARBA00023015"/>
    </source>
</evidence>
<reference evidence="8" key="1">
    <citation type="journal article" date="2015" name="Genome Announc.">
        <title>Draft genome sequence of Talaromyces cellulolyticus strain Y-94, a source of lignocellulosic biomass-degrading enzymes.</title>
        <authorList>
            <person name="Fujii T."/>
            <person name="Koike H."/>
            <person name="Sawayama S."/>
            <person name="Yano S."/>
            <person name="Inoue H."/>
        </authorList>
    </citation>
    <scope>NUCLEOTIDE SEQUENCE [LARGE SCALE GENOMIC DNA]</scope>
    <source>
        <strain evidence="8">Y-94</strain>
    </source>
</reference>
<dbReference type="InterPro" id="IPR053187">
    <property type="entry name" value="Notoamide_regulator"/>
</dbReference>
<dbReference type="AlphaFoldDB" id="A0A510NVL1"/>
<dbReference type="GO" id="GO:0000981">
    <property type="term" value="F:DNA-binding transcription factor activity, RNA polymerase II-specific"/>
    <property type="evidence" value="ECO:0007669"/>
    <property type="project" value="InterPro"/>
</dbReference>
<evidence type="ECO:0000256" key="3">
    <source>
        <dbReference type="ARBA" id="ARBA00023125"/>
    </source>
</evidence>
<dbReference type="InterPro" id="IPR001138">
    <property type="entry name" value="Zn2Cys6_DnaBD"/>
</dbReference>
<dbReference type="Proteomes" id="UP000053095">
    <property type="component" value="Unassembled WGS sequence"/>
</dbReference>
<dbReference type="PANTHER" id="PTHR47256:SF4">
    <property type="entry name" value="ZN(II)2CYS6 TRANSCRIPTION FACTOR (EUROFUNG)"/>
    <property type="match status" value="1"/>
</dbReference>
<evidence type="ECO:0000256" key="5">
    <source>
        <dbReference type="ARBA" id="ARBA00023242"/>
    </source>
</evidence>
<name>A0A510NVL1_TALPI</name>
<keyword evidence="2" id="KW-0805">Transcription regulation</keyword>
<evidence type="ECO:0000256" key="1">
    <source>
        <dbReference type="ARBA" id="ARBA00022723"/>
    </source>
</evidence>
<feature type="domain" description="Xylanolytic transcriptional activator regulatory" evidence="6">
    <location>
        <begin position="159"/>
        <end position="276"/>
    </location>
</feature>
<dbReference type="CDD" id="cd12148">
    <property type="entry name" value="fungal_TF_MHR"/>
    <property type="match status" value="1"/>
</dbReference>
<dbReference type="Pfam" id="PF04082">
    <property type="entry name" value="Fungal_trans"/>
    <property type="match status" value="1"/>
</dbReference>
<protein>
    <recommendedName>
        <fullName evidence="6">Xylanolytic transcriptional activator regulatory domain-containing protein</fullName>
    </recommendedName>
</protein>
<dbReference type="Gene3D" id="4.10.240.10">
    <property type="entry name" value="Zn(2)-C6 fungal-type DNA-binding domain"/>
    <property type="match status" value="1"/>
</dbReference>
<dbReference type="GO" id="GO:0003677">
    <property type="term" value="F:DNA binding"/>
    <property type="evidence" value="ECO:0007669"/>
    <property type="project" value="UniProtKB-KW"/>
</dbReference>
<dbReference type="InterPro" id="IPR007219">
    <property type="entry name" value="XnlR_reg_dom"/>
</dbReference>
<keyword evidence="5" id="KW-0539">Nucleus</keyword>
<accession>A0A510NVL1</accession>
<keyword evidence="1" id="KW-0479">Metal-binding</keyword>